<evidence type="ECO:0000256" key="1">
    <source>
        <dbReference type="SAM" id="MobiDB-lite"/>
    </source>
</evidence>
<proteinExistence type="predicted"/>
<dbReference type="CDD" id="cd07389">
    <property type="entry name" value="MPP_PhoD"/>
    <property type="match status" value="1"/>
</dbReference>
<feature type="region of interest" description="Disordered" evidence="1">
    <location>
        <begin position="719"/>
        <end position="748"/>
    </location>
</feature>
<dbReference type="EMBL" id="CABVLU010000005">
    <property type="protein sequence ID" value="VVT58839.1"/>
    <property type="molecule type" value="Genomic_DNA"/>
</dbReference>
<name>A0A5E8C4U3_9ASCO</name>
<dbReference type="Proteomes" id="UP000398389">
    <property type="component" value="Unassembled WGS sequence"/>
</dbReference>
<feature type="region of interest" description="Disordered" evidence="1">
    <location>
        <begin position="200"/>
        <end position="240"/>
    </location>
</feature>
<dbReference type="PANTHER" id="PTHR46689">
    <property type="entry name" value="MEMBRANE PROTEIN, PUTATIVE-RELATED"/>
    <property type="match status" value="1"/>
</dbReference>
<dbReference type="InterPro" id="IPR038607">
    <property type="entry name" value="PhoD-like_sf"/>
</dbReference>
<feature type="domain" description="PhoD-like phosphatase" evidence="2">
    <location>
        <begin position="761"/>
        <end position="849"/>
    </location>
</feature>
<evidence type="ECO:0000313" key="3">
    <source>
        <dbReference type="EMBL" id="VVT58839.1"/>
    </source>
</evidence>
<accession>A0A5E8C4U3</accession>
<evidence type="ECO:0000313" key="4">
    <source>
        <dbReference type="Proteomes" id="UP000398389"/>
    </source>
</evidence>
<dbReference type="AlphaFoldDB" id="A0A5E8C4U3"/>
<sequence length="987" mass="109417">MQAIDLNDLTQTLDFASFHQPIVTPLNSSNSNHWDPPPTNFRHEHIPRGTPPIDICAGPILRYTGQTEGISIWRGTALIVTSDIDPATPATMSASASASANQTWTAGAHATSSSSHLSGNYSSYSSSNSSSSQAPIFGYTITLPKTDNAGQRTRHASSRNSEGAKDSPASNNNSYFDEELYNKFDGDEDLANFFFEKESTAATRSPPHDEDNNTTNTTNTTFNTTNTNTTTNTTPNTTNTTGHIHYTPDHHPILASGKIPAERLHSEYGKTFWRFRLAFALHPSREQQVLYTINGDAALGDFFLPSQEQSMRVVFHTCNGFSLGVDPDMYKGCLWKDVLRHHQVQRFHVMIGGGDQIYCDRVKEACQPIRDWINEKNANKKKNMPFDNQDRELTEKFYLDYYIGWFGYGWWQGRTVLENSSENTATTNGKFKKVHRCLRPDFPKALATIPSINMFDDHDIVDGFGSYADQTMAQPIFCGLGQVAFKYYMLFQHHTHPSEDPAMEASWICNPASLGPYIHEPARSVYARLGKSMAVLALDCRTERRLDRIISPDTYRLIFRRVAAELQADKRIKHLLVVVGVPVAYPRLVWLETLLASPMVAGPIRGLAKSGILSGWGALGGSGSGSGNNKKKATEIDVPYNQRNHYSHNSRTSNNFDGAAEILDDLNDHWCAKVHKQERNQFVVDLQDLAEKTSARVTILAGDVHLAAVGRFYGRQRECEDTHGCNPQSGTQESSTSTTTTAESTTTAVTAPADVPPIDWERDHRLILNVVSSSISNAPPAAALADFLNTRNKVHYLGAHTCEDMARIFKYDVDGTLRHKNRSLMARRNWCSIVEIEAADPIDDYFQDYLGNDDEYKTRKPLPNQQPPQRYPRAYKAVYGSLARVDGMTSVAAGPRFPERISGSGGGSGDWSFSSGAGAVPFACDEREPRYPDGPGALSIVLHVERNYAEACGETRPYEVIAPMLFVGQGNNSSEVDERKDVAGFSI</sequence>
<feature type="domain" description="PhoD-like phosphatase" evidence="2">
    <location>
        <begin position="307"/>
        <end position="406"/>
    </location>
</feature>
<organism evidence="3 4">
    <name type="scientific">Magnusiomyces paraingens</name>
    <dbReference type="NCBI Taxonomy" id="2606893"/>
    <lineage>
        <taxon>Eukaryota</taxon>
        <taxon>Fungi</taxon>
        <taxon>Dikarya</taxon>
        <taxon>Ascomycota</taxon>
        <taxon>Saccharomycotina</taxon>
        <taxon>Dipodascomycetes</taxon>
        <taxon>Dipodascales</taxon>
        <taxon>Dipodascaceae</taxon>
        <taxon>Magnusiomyces</taxon>
    </lineage>
</organism>
<feature type="domain" description="PhoD-like phosphatase" evidence="2">
    <location>
        <begin position="441"/>
        <end position="714"/>
    </location>
</feature>
<dbReference type="Pfam" id="PF19050">
    <property type="entry name" value="PhoD_2"/>
    <property type="match status" value="3"/>
</dbReference>
<dbReference type="Gene3D" id="3.60.21.70">
    <property type="entry name" value="PhoD-like phosphatase"/>
    <property type="match status" value="1"/>
</dbReference>
<gene>
    <name evidence="3" type="ORF">SAPINGB_P006410</name>
</gene>
<dbReference type="InterPro" id="IPR043904">
    <property type="entry name" value="PhoD_2-like"/>
</dbReference>
<dbReference type="RefSeq" id="XP_031857012.1">
    <property type="nucleotide sequence ID" value="XM_032001121.1"/>
</dbReference>
<keyword evidence="4" id="KW-1185">Reference proteome</keyword>
<dbReference type="PANTHER" id="PTHR46689:SF1">
    <property type="entry name" value="PHOD-LIKE PHOSPHATASE DOMAIN-CONTAINING PROTEIN"/>
    <property type="match status" value="1"/>
</dbReference>
<evidence type="ECO:0000259" key="2">
    <source>
        <dbReference type="Pfam" id="PF19050"/>
    </source>
</evidence>
<feature type="compositionally biased region" description="Low complexity" evidence="1">
    <location>
        <begin position="731"/>
        <end position="748"/>
    </location>
</feature>
<protein>
    <recommendedName>
        <fullName evidence="2">PhoD-like phosphatase domain-containing protein</fullName>
    </recommendedName>
</protein>
<feature type="region of interest" description="Disordered" evidence="1">
    <location>
        <begin position="110"/>
        <end position="175"/>
    </location>
</feature>
<dbReference type="GeneID" id="43585221"/>
<dbReference type="OrthoDB" id="2419400at2759"/>
<dbReference type="GO" id="GO:0016020">
    <property type="term" value="C:membrane"/>
    <property type="evidence" value="ECO:0007669"/>
    <property type="project" value="TreeGrafter"/>
</dbReference>
<dbReference type="InterPro" id="IPR018946">
    <property type="entry name" value="PhoD-like_MPP"/>
</dbReference>
<reference evidence="3 4" key="1">
    <citation type="submission" date="2019-09" db="EMBL/GenBank/DDBJ databases">
        <authorList>
            <person name="Brejova B."/>
        </authorList>
    </citation>
    <scope>NUCLEOTIDE SEQUENCE [LARGE SCALE GENOMIC DNA]</scope>
</reference>
<feature type="compositionally biased region" description="Low complexity" evidence="1">
    <location>
        <begin position="110"/>
        <end position="132"/>
    </location>
</feature>
<feature type="compositionally biased region" description="Low complexity" evidence="1">
    <location>
        <begin position="213"/>
        <end position="240"/>
    </location>
</feature>